<dbReference type="AlphaFoldDB" id="A0A9J6QS23"/>
<reference evidence="3" key="1">
    <citation type="submission" date="2022-09" db="EMBL/GenBank/DDBJ databases">
        <title>Culturomic study of gut microbiota in children with autism spectrum disorder.</title>
        <authorList>
            <person name="Efimov B.A."/>
            <person name="Chaplin A.V."/>
            <person name="Sokolova S.R."/>
            <person name="Pikina A.P."/>
            <person name="Korzhanova M."/>
            <person name="Belova V."/>
            <person name="Korostin D."/>
        </authorList>
    </citation>
    <scope>NUCLEOTIDE SEQUENCE</scope>
    <source>
        <strain evidence="3">ASD5510</strain>
    </source>
</reference>
<dbReference type="PANTHER" id="PTHR34978">
    <property type="entry name" value="POSSIBLE SENSOR-TRANSDUCER PROTEIN BLAR"/>
    <property type="match status" value="1"/>
</dbReference>
<protein>
    <submittedName>
        <fullName evidence="3">M56 family metallopeptidase</fullName>
    </submittedName>
</protein>
<evidence type="ECO:0000259" key="2">
    <source>
        <dbReference type="Pfam" id="PF05569"/>
    </source>
</evidence>
<comment type="caution">
    <text evidence="3">The sequence shown here is derived from an EMBL/GenBank/DDBJ whole genome shotgun (WGS) entry which is preliminary data.</text>
</comment>
<feature type="transmembrane region" description="Helical" evidence="1">
    <location>
        <begin position="6"/>
        <end position="22"/>
    </location>
</feature>
<dbReference type="InterPro" id="IPR052173">
    <property type="entry name" value="Beta-lactam_resp_regulator"/>
</dbReference>
<feature type="transmembrane region" description="Helical" evidence="1">
    <location>
        <begin position="112"/>
        <end position="140"/>
    </location>
</feature>
<feature type="transmembrane region" description="Helical" evidence="1">
    <location>
        <begin position="146"/>
        <end position="169"/>
    </location>
</feature>
<feature type="domain" description="Peptidase M56" evidence="2">
    <location>
        <begin position="141"/>
        <end position="256"/>
    </location>
</feature>
<name>A0A9J6QS23_9FIRM</name>
<dbReference type="Pfam" id="PF05569">
    <property type="entry name" value="Peptidase_M56"/>
    <property type="match status" value="1"/>
</dbReference>
<dbReference type="EMBL" id="JAOSHN010000001">
    <property type="protein sequence ID" value="MCU7377175.1"/>
    <property type="molecule type" value="Genomic_DNA"/>
</dbReference>
<sequence>MTMMGLRIFWSVFLASMLAYGFRRSWRIEHGQTQKLIGDTDEAVVWITPLIFPMIVVIIFLADFILGGVGEIKQFMRLAVDIFISMSVYFFFLMILLPVLRRYFSARACATLWLLPVLLFYQPVTLADSAFVPLFTFYIPGNVLQVFGYIWMTFAAAIFTGEILFGLVFRRKLLKGAGPIEDKRILELWEEEKRAIRYSKSVRLMTSADITTPLSMGMFAKSQVTLLPERFYTMDELRLIFRHELHHIQRRDLIPKFF</sequence>
<evidence type="ECO:0000313" key="4">
    <source>
        <dbReference type="Proteomes" id="UP001065549"/>
    </source>
</evidence>
<feature type="transmembrane region" description="Helical" evidence="1">
    <location>
        <begin position="78"/>
        <end position="100"/>
    </location>
</feature>
<dbReference type="Proteomes" id="UP001065549">
    <property type="component" value="Unassembled WGS sequence"/>
</dbReference>
<proteinExistence type="predicted"/>
<keyword evidence="4" id="KW-1185">Reference proteome</keyword>
<dbReference type="PANTHER" id="PTHR34978:SF3">
    <property type="entry name" value="SLR0241 PROTEIN"/>
    <property type="match status" value="1"/>
</dbReference>
<keyword evidence="1" id="KW-0812">Transmembrane</keyword>
<accession>A0A9J6QS23</accession>
<organism evidence="3 4">
    <name type="scientific">Hominibacterium faecale</name>
    <dbReference type="NCBI Taxonomy" id="2839743"/>
    <lineage>
        <taxon>Bacteria</taxon>
        <taxon>Bacillati</taxon>
        <taxon>Bacillota</taxon>
        <taxon>Clostridia</taxon>
        <taxon>Peptostreptococcales</taxon>
        <taxon>Anaerovoracaceae</taxon>
        <taxon>Hominibacterium</taxon>
    </lineage>
</organism>
<evidence type="ECO:0000313" key="3">
    <source>
        <dbReference type="EMBL" id="MCU7377175.1"/>
    </source>
</evidence>
<feature type="transmembrane region" description="Helical" evidence="1">
    <location>
        <begin position="43"/>
        <end position="66"/>
    </location>
</feature>
<keyword evidence="1" id="KW-1133">Transmembrane helix</keyword>
<evidence type="ECO:0000256" key="1">
    <source>
        <dbReference type="SAM" id="Phobius"/>
    </source>
</evidence>
<dbReference type="InterPro" id="IPR008756">
    <property type="entry name" value="Peptidase_M56"/>
</dbReference>
<gene>
    <name evidence="3" type="ORF">OBO34_02270</name>
</gene>
<keyword evidence="1" id="KW-0472">Membrane</keyword>